<evidence type="ECO:0000313" key="2">
    <source>
        <dbReference type="EMBL" id="DAD48084.1"/>
    </source>
</evidence>
<organism evidence="2 3">
    <name type="scientific">Nelumbo nucifera</name>
    <name type="common">Sacred lotus</name>
    <dbReference type="NCBI Taxonomy" id="4432"/>
    <lineage>
        <taxon>Eukaryota</taxon>
        <taxon>Viridiplantae</taxon>
        <taxon>Streptophyta</taxon>
        <taxon>Embryophyta</taxon>
        <taxon>Tracheophyta</taxon>
        <taxon>Spermatophyta</taxon>
        <taxon>Magnoliopsida</taxon>
        <taxon>Proteales</taxon>
        <taxon>Nelumbonaceae</taxon>
        <taxon>Nelumbo</taxon>
    </lineage>
</organism>
<dbReference type="AlphaFoldDB" id="A0A822ZQ17"/>
<evidence type="ECO:0000256" key="1">
    <source>
        <dbReference type="SAM" id="MobiDB-lite"/>
    </source>
</evidence>
<proteinExistence type="predicted"/>
<protein>
    <submittedName>
        <fullName evidence="2">Uncharacterized protein</fullName>
    </submittedName>
</protein>
<dbReference type="EMBL" id="DUZY01000008">
    <property type="protein sequence ID" value="DAD48084.1"/>
    <property type="molecule type" value="Genomic_DNA"/>
</dbReference>
<reference evidence="2 3" key="1">
    <citation type="journal article" date="2020" name="Mol. Biol. Evol.">
        <title>Distinct Expression and Methylation Patterns for Genes with Different Fates following a Single Whole-Genome Duplication in Flowering Plants.</title>
        <authorList>
            <person name="Shi T."/>
            <person name="Rahmani R.S."/>
            <person name="Gugger P.F."/>
            <person name="Wang M."/>
            <person name="Li H."/>
            <person name="Zhang Y."/>
            <person name="Li Z."/>
            <person name="Wang Q."/>
            <person name="Van de Peer Y."/>
            <person name="Marchal K."/>
            <person name="Chen J."/>
        </authorList>
    </citation>
    <scope>NUCLEOTIDE SEQUENCE [LARGE SCALE GENOMIC DNA]</scope>
    <source>
        <tissue evidence="2">Leaf</tissue>
    </source>
</reference>
<dbReference type="Proteomes" id="UP000607653">
    <property type="component" value="Unassembled WGS sequence"/>
</dbReference>
<evidence type="ECO:0000313" key="3">
    <source>
        <dbReference type="Proteomes" id="UP000607653"/>
    </source>
</evidence>
<sequence length="104" mass="11400">MLFWPSHSSTSPRQPLGFYTSAFKDPPLGSMVIAPPPYTAAPAPIRDSSGNNFYGKEINGYLNKDGSDAARTRHPGVFECIPNDSLQDKTPQSWRVSASLEDEL</sequence>
<keyword evidence="3" id="KW-1185">Reference proteome</keyword>
<feature type="region of interest" description="Disordered" evidence="1">
    <location>
        <begin position="81"/>
        <end position="104"/>
    </location>
</feature>
<accession>A0A822ZQ17</accession>
<feature type="compositionally biased region" description="Polar residues" evidence="1">
    <location>
        <begin position="84"/>
        <end position="96"/>
    </location>
</feature>
<comment type="caution">
    <text evidence="2">The sequence shown here is derived from an EMBL/GenBank/DDBJ whole genome shotgun (WGS) entry which is preliminary data.</text>
</comment>
<name>A0A822ZQ17_NELNU</name>
<gene>
    <name evidence="2" type="ORF">HUJ06_018021</name>
</gene>